<organism evidence="2 3">
    <name type="scientific">Morganella morganii</name>
    <name type="common">Proteus morganii</name>
    <dbReference type="NCBI Taxonomy" id="582"/>
    <lineage>
        <taxon>Bacteria</taxon>
        <taxon>Pseudomonadati</taxon>
        <taxon>Pseudomonadota</taxon>
        <taxon>Gammaproteobacteria</taxon>
        <taxon>Enterobacterales</taxon>
        <taxon>Morganellaceae</taxon>
        <taxon>Morganella</taxon>
    </lineage>
</organism>
<evidence type="ECO:0000313" key="3">
    <source>
        <dbReference type="Proteomes" id="UP000286908"/>
    </source>
</evidence>
<gene>
    <name evidence="2" type="ORF">CKG00_08985</name>
</gene>
<dbReference type="Proteomes" id="UP000286908">
    <property type="component" value="Unassembled WGS sequence"/>
</dbReference>
<proteinExistence type="predicted"/>
<evidence type="ECO:0000313" key="2">
    <source>
        <dbReference type="EMBL" id="RUT66508.1"/>
    </source>
</evidence>
<sequence>MVVPVIISVFRDAFRGVIFYLSFAHLVSCGFYWCFFSCCPGHFLQPEFIMKKYPLWPVTIAAVLSACATRPAMISEPASSPPIIHATPAPVDVVHTGRYTLVSLIPEDALSFPLHQIASHNIPAPKKDQTITRGDALHTWLNGTGYGLCLPVTDNTRLLLNGPLPDVQRTMGPLHITDALHVIAGPAWSMTTDEITRGR</sequence>
<feature type="transmembrane region" description="Helical" evidence="1">
    <location>
        <begin position="17"/>
        <end position="43"/>
    </location>
</feature>
<reference evidence="2 3" key="1">
    <citation type="submission" date="2017-08" db="EMBL/GenBank/DDBJ databases">
        <title>Draft genome sequence of pheromone producing symbiont Morganella morganii, of the female New Zealand grass grub Costelytra giveni.</title>
        <authorList>
            <person name="Laugraud A."/>
            <person name="Young S.D."/>
            <person name="Hurst M.H."/>
        </authorList>
    </citation>
    <scope>NUCLEOTIDE SEQUENCE [LARGE SCALE GENOMIC DNA]</scope>
    <source>
        <strain evidence="2 3">MMsCG</strain>
    </source>
</reference>
<keyword evidence="1" id="KW-1133">Transmembrane helix</keyword>
<dbReference type="OrthoDB" id="8527469at2"/>
<protein>
    <submittedName>
        <fullName evidence="2">Uncharacterized protein</fullName>
    </submittedName>
</protein>
<keyword evidence="1" id="KW-0472">Membrane</keyword>
<comment type="caution">
    <text evidence="2">The sequence shown here is derived from an EMBL/GenBank/DDBJ whole genome shotgun (WGS) entry which is preliminary data.</text>
</comment>
<accession>A0A433ZWI7</accession>
<dbReference type="AlphaFoldDB" id="A0A433ZWI7"/>
<evidence type="ECO:0000256" key="1">
    <source>
        <dbReference type="SAM" id="Phobius"/>
    </source>
</evidence>
<name>A0A433ZWI7_MORMO</name>
<keyword evidence="1" id="KW-0812">Transmembrane</keyword>
<dbReference type="NCBIfam" id="TIGR03748">
    <property type="entry name" value="conj_PilL"/>
    <property type="match status" value="1"/>
</dbReference>
<dbReference type="EMBL" id="NRQY01000001">
    <property type="protein sequence ID" value="RUT66508.1"/>
    <property type="molecule type" value="Genomic_DNA"/>
</dbReference>
<dbReference type="InterPro" id="IPR022260">
    <property type="entry name" value="Integr_conj_element_PilL"/>
</dbReference>